<evidence type="ECO:0000256" key="10">
    <source>
        <dbReference type="ARBA" id="ARBA00022679"/>
    </source>
</evidence>
<evidence type="ECO:0000256" key="9">
    <source>
        <dbReference type="ARBA" id="ARBA00022676"/>
    </source>
</evidence>
<dbReference type="Pfam" id="PF01634">
    <property type="entry name" value="HisG"/>
    <property type="match status" value="1"/>
</dbReference>
<comment type="cofactor">
    <cofactor evidence="16">
        <name>Mg(2+)</name>
        <dbReference type="ChEBI" id="CHEBI:18420"/>
    </cofactor>
</comment>
<protein>
    <recommendedName>
        <fullName evidence="6 16">ATP phosphoribosyltransferase</fullName>
        <shortName evidence="16">ATP-PRT</shortName>
        <shortName evidence="16">ATP-PRTase</shortName>
        <ecNumber evidence="5 16">2.4.2.17</ecNumber>
    </recommendedName>
</protein>
<evidence type="ECO:0000256" key="6">
    <source>
        <dbReference type="ARBA" id="ARBA00020998"/>
    </source>
</evidence>
<dbReference type="GO" id="GO:0005524">
    <property type="term" value="F:ATP binding"/>
    <property type="evidence" value="ECO:0007669"/>
    <property type="project" value="UniProtKB-KW"/>
</dbReference>
<comment type="pathway">
    <text evidence="3 16">Amino-acid biosynthesis; L-histidine biosynthesis; L-histidine from 5-phospho-alpha-D-ribose 1-diphosphate: step 1/9.</text>
</comment>
<dbReference type="SUPFAM" id="SSF54913">
    <property type="entry name" value="GlnB-like"/>
    <property type="match status" value="1"/>
</dbReference>
<dbReference type="InterPro" id="IPR013820">
    <property type="entry name" value="ATP_PRibTrfase_cat"/>
</dbReference>
<evidence type="ECO:0000256" key="8">
    <source>
        <dbReference type="ARBA" id="ARBA00022605"/>
    </source>
</evidence>
<evidence type="ECO:0000256" key="7">
    <source>
        <dbReference type="ARBA" id="ARBA00022490"/>
    </source>
</evidence>
<keyword evidence="7 16" id="KW-0963">Cytoplasm</keyword>
<dbReference type="RefSeq" id="WP_146471872.1">
    <property type="nucleotide sequence ID" value="NZ_BNCF01000011.1"/>
</dbReference>
<keyword evidence="11 16" id="KW-0479">Metal-binding</keyword>
<dbReference type="Gene3D" id="3.40.190.10">
    <property type="entry name" value="Periplasmic binding protein-like II"/>
    <property type="match status" value="2"/>
</dbReference>
<dbReference type="GO" id="GO:0005737">
    <property type="term" value="C:cytoplasm"/>
    <property type="evidence" value="ECO:0007669"/>
    <property type="project" value="UniProtKB-SubCell"/>
</dbReference>
<organism evidence="19 20">
    <name type="scientific">Vulcaniibacterium thermophilum</name>
    <dbReference type="NCBI Taxonomy" id="1169913"/>
    <lineage>
        <taxon>Bacteria</taxon>
        <taxon>Pseudomonadati</taxon>
        <taxon>Pseudomonadota</taxon>
        <taxon>Gammaproteobacteria</taxon>
        <taxon>Lysobacterales</taxon>
        <taxon>Lysobacteraceae</taxon>
        <taxon>Vulcaniibacterium</taxon>
    </lineage>
</organism>
<dbReference type="AlphaFoldDB" id="A0A918Z6Q0"/>
<comment type="subcellular location">
    <subcellularLocation>
        <location evidence="2 16">Cytoplasm</location>
    </subcellularLocation>
</comment>
<keyword evidence="13 16" id="KW-0067">ATP-binding</keyword>
<keyword evidence="12 16" id="KW-0547">Nucleotide-binding</keyword>
<evidence type="ECO:0000313" key="19">
    <source>
        <dbReference type="EMBL" id="GHE38296.1"/>
    </source>
</evidence>
<evidence type="ECO:0000313" key="20">
    <source>
        <dbReference type="Proteomes" id="UP000636453"/>
    </source>
</evidence>
<evidence type="ECO:0000256" key="12">
    <source>
        <dbReference type="ARBA" id="ARBA00022741"/>
    </source>
</evidence>
<dbReference type="InterPro" id="IPR013115">
    <property type="entry name" value="HisG_C"/>
</dbReference>
<reference evidence="19" key="2">
    <citation type="submission" date="2020-09" db="EMBL/GenBank/DDBJ databases">
        <authorList>
            <person name="Sun Q."/>
            <person name="Kim S."/>
        </authorList>
    </citation>
    <scope>NUCLEOTIDE SEQUENCE</scope>
    <source>
        <strain evidence="19">KCTC 32020</strain>
    </source>
</reference>
<evidence type="ECO:0000256" key="1">
    <source>
        <dbReference type="ARBA" id="ARBA00000915"/>
    </source>
</evidence>
<evidence type="ECO:0000256" key="5">
    <source>
        <dbReference type="ARBA" id="ARBA00011946"/>
    </source>
</evidence>
<comment type="activity regulation">
    <text evidence="16">Feedback inhibited by histidine.</text>
</comment>
<dbReference type="InterPro" id="IPR015867">
    <property type="entry name" value="N-reg_PII/ATP_PRibTrfase_C"/>
</dbReference>
<evidence type="ECO:0000256" key="11">
    <source>
        <dbReference type="ARBA" id="ARBA00022723"/>
    </source>
</evidence>
<name>A0A918Z6Q0_9GAMM</name>
<dbReference type="InterPro" id="IPR001348">
    <property type="entry name" value="ATP_PRibTrfase_HisG"/>
</dbReference>
<dbReference type="FunFam" id="3.40.190.10:FF:000008">
    <property type="entry name" value="ATP phosphoribosyltransferase"/>
    <property type="match status" value="1"/>
</dbReference>
<dbReference type="GO" id="GO:0000287">
    <property type="term" value="F:magnesium ion binding"/>
    <property type="evidence" value="ECO:0007669"/>
    <property type="project" value="UniProtKB-UniRule"/>
</dbReference>
<evidence type="ECO:0000259" key="18">
    <source>
        <dbReference type="Pfam" id="PF08029"/>
    </source>
</evidence>
<sequence length="304" mass="32895">MTASLSPPRDRLRIAIQKSGRLAEPARALLASCGLSWRESRDRLFCYGETLAVDLLLVRDDDIPGLIAEGVCDLGIVGRNVLLEQAHDRERGGRPPAFREWRALGFGGCRLALAVPEDWAWEGPAQLRGKRIATSYPALLAAWLRERAVEAEVVVLSGSVEIAPRLGQADAVCDLVSTGSTLAANQLKPVATLLESEAVLAGPVQPLEDARGELADLLLRRLEGALRIRRSKLLICQASREVLPRLLPLLPDAEPPTVLRVDGGSDDIALQALCHGAVTWQRLEELKRAGARGLMVLPVEGMLS</sequence>
<dbReference type="OrthoDB" id="9801867at2"/>
<evidence type="ECO:0000256" key="4">
    <source>
        <dbReference type="ARBA" id="ARBA00007955"/>
    </source>
</evidence>
<dbReference type="InterPro" id="IPR011322">
    <property type="entry name" value="N-reg_PII-like_a/b"/>
</dbReference>
<reference evidence="19" key="1">
    <citation type="journal article" date="2014" name="Int. J. Syst. Evol. Microbiol.">
        <title>Complete genome sequence of Corynebacterium casei LMG S-19264T (=DSM 44701T), isolated from a smear-ripened cheese.</title>
        <authorList>
            <consortium name="US DOE Joint Genome Institute (JGI-PGF)"/>
            <person name="Walter F."/>
            <person name="Albersmeier A."/>
            <person name="Kalinowski J."/>
            <person name="Ruckert C."/>
        </authorList>
    </citation>
    <scope>NUCLEOTIDE SEQUENCE</scope>
    <source>
        <strain evidence="19">KCTC 32020</strain>
    </source>
</reference>
<dbReference type="PANTHER" id="PTHR21403:SF8">
    <property type="entry name" value="ATP PHOSPHORIBOSYLTRANSFERASE"/>
    <property type="match status" value="1"/>
</dbReference>
<comment type="function">
    <text evidence="15 16">Catalyzes the condensation of ATP and 5-phosphoribose 1-diphosphate to form N'-(5'-phosphoribosyl)-ATP (PR-ATP). Has a crucial role in the pathway because the rate of histidine biosynthesis seems to be controlled primarily by regulation of HisG enzymatic activity.</text>
</comment>
<dbReference type="GO" id="GO:0003879">
    <property type="term" value="F:ATP phosphoribosyltransferase activity"/>
    <property type="evidence" value="ECO:0007669"/>
    <property type="project" value="UniProtKB-UniRule"/>
</dbReference>
<feature type="domain" description="Histidine biosynthesis HisG C-terminal" evidence="18">
    <location>
        <begin position="230"/>
        <end position="300"/>
    </location>
</feature>
<keyword evidence="8 16" id="KW-0028">Amino-acid biosynthesis</keyword>
<evidence type="ECO:0000256" key="15">
    <source>
        <dbReference type="ARBA" id="ARBA00024861"/>
    </source>
</evidence>
<dbReference type="Gene3D" id="3.30.70.120">
    <property type="match status" value="1"/>
</dbReference>
<dbReference type="Proteomes" id="UP000636453">
    <property type="component" value="Unassembled WGS sequence"/>
</dbReference>
<evidence type="ECO:0000256" key="2">
    <source>
        <dbReference type="ARBA" id="ARBA00004496"/>
    </source>
</evidence>
<comment type="caution">
    <text evidence="19">The sequence shown here is derived from an EMBL/GenBank/DDBJ whole genome shotgun (WGS) entry which is preliminary data.</text>
</comment>
<evidence type="ECO:0000256" key="3">
    <source>
        <dbReference type="ARBA" id="ARBA00004667"/>
    </source>
</evidence>
<evidence type="ECO:0000256" key="14">
    <source>
        <dbReference type="ARBA" id="ARBA00023102"/>
    </source>
</evidence>
<dbReference type="PROSITE" id="PS01316">
    <property type="entry name" value="ATP_P_PHORIBOSYLTR"/>
    <property type="match status" value="1"/>
</dbReference>
<proteinExistence type="inferred from homology"/>
<keyword evidence="9 16" id="KW-0328">Glycosyltransferase</keyword>
<dbReference type="NCBIfam" id="TIGR03455">
    <property type="entry name" value="HisG_C-term"/>
    <property type="match status" value="1"/>
</dbReference>
<evidence type="ECO:0000259" key="17">
    <source>
        <dbReference type="Pfam" id="PF01634"/>
    </source>
</evidence>
<dbReference type="InterPro" id="IPR020621">
    <property type="entry name" value="ATP-PRT_HisG_long"/>
</dbReference>
<dbReference type="SUPFAM" id="SSF53850">
    <property type="entry name" value="Periplasmic binding protein-like II"/>
    <property type="match status" value="1"/>
</dbReference>
<evidence type="ECO:0000256" key="16">
    <source>
        <dbReference type="HAMAP-Rule" id="MF_00079"/>
    </source>
</evidence>
<dbReference type="InterPro" id="IPR018198">
    <property type="entry name" value="ATP_PRibTrfase_CS"/>
</dbReference>
<comment type="catalytic activity">
    <reaction evidence="1 16">
        <text>1-(5-phospho-beta-D-ribosyl)-ATP + diphosphate = 5-phospho-alpha-D-ribose 1-diphosphate + ATP</text>
        <dbReference type="Rhea" id="RHEA:18473"/>
        <dbReference type="ChEBI" id="CHEBI:30616"/>
        <dbReference type="ChEBI" id="CHEBI:33019"/>
        <dbReference type="ChEBI" id="CHEBI:58017"/>
        <dbReference type="ChEBI" id="CHEBI:73183"/>
        <dbReference type="EC" id="2.4.2.17"/>
    </reaction>
</comment>
<keyword evidence="14 16" id="KW-0368">Histidine biosynthesis</keyword>
<feature type="domain" description="ATP phosphoribosyltransferase catalytic" evidence="17">
    <location>
        <begin position="59"/>
        <end position="223"/>
    </location>
</feature>
<dbReference type="Pfam" id="PF08029">
    <property type="entry name" value="HisG_C"/>
    <property type="match status" value="1"/>
</dbReference>
<accession>A0A918Z6Q0</accession>
<dbReference type="HAMAP" id="MF_00079">
    <property type="entry name" value="HisG_Long"/>
    <property type="match status" value="1"/>
</dbReference>
<dbReference type="PANTHER" id="PTHR21403">
    <property type="entry name" value="ATP PHOSPHORIBOSYLTRANSFERASE ATP-PRTASE"/>
    <property type="match status" value="1"/>
</dbReference>
<dbReference type="GO" id="GO:0000105">
    <property type="term" value="P:L-histidine biosynthetic process"/>
    <property type="evidence" value="ECO:0007669"/>
    <property type="project" value="UniProtKB-UniRule"/>
</dbReference>
<keyword evidence="20" id="KW-1185">Reference proteome</keyword>
<comment type="similarity">
    <text evidence="4 16">Belongs to the ATP phosphoribosyltransferase family. Long subfamily.</text>
</comment>
<keyword evidence="16" id="KW-0460">Magnesium</keyword>
<gene>
    <name evidence="16 19" type="primary">hisG</name>
    <name evidence="19" type="ORF">GCM10007167_20650</name>
</gene>
<dbReference type="NCBIfam" id="TIGR00070">
    <property type="entry name" value="hisG"/>
    <property type="match status" value="1"/>
</dbReference>
<evidence type="ECO:0000256" key="13">
    <source>
        <dbReference type="ARBA" id="ARBA00022840"/>
    </source>
</evidence>
<keyword evidence="10 16" id="KW-0808">Transferase</keyword>
<dbReference type="EMBL" id="BNCF01000011">
    <property type="protein sequence ID" value="GHE38296.1"/>
    <property type="molecule type" value="Genomic_DNA"/>
</dbReference>
<dbReference type="EC" id="2.4.2.17" evidence="5 16"/>